<accession>A0A3E0X0I6</accession>
<evidence type="ECO:0000259" key="12">
    <source>
        <dbReference type="Pfam" id="PF00593"/>
    </source>
</evidence>
<evidence type="ECO:0000256" key="7">
    <source>
        <dbReference type="ARBA" id="ARBA00023077"/>
    </source>
</evidence>
<dbReference type="EMBL" id="NFZW01000002">
    <property type="protein sequence ID" value="RFA38788.1"/>
    <property type="molecule type" value="Genomic_DNA"/>
</dbReference>
<proteinExistence type="inferred from homology"/>
<keyword evidence="6" id="KW-0732">Signal</keyword>
<dbReference type="GO" id="GO:0009279">
    <property type="term" value="C:cell outer membrane"/>
    <property type="evidence" value="ECO:0007669"/>
    <property type="project" value="UniProtKB-SubCell"/>
</dbReference>
<evidence type="ECO:0000256" key="1">
    <source>
        <dbReference type="ARBA" id="ARBA00004571"/>
    </source>
</evidence>
<dbReference type="PROSITE" id="PS52016">
    <property type="entry name" value="TONB_DEPENDENT_REC_3"/>
    <property type="match status" value="1"/>
</dbReference>
<dbReference type="InterPro" id="IPR039426">
    <property type="entry name" value="TonB-dep_rcpt-like"/>
</dbReference>
<dbReference type="PANTHER" id="PTHR30069">
    <property type="entry name" value="TONB-DEPENDENT OUTER MEMBRANE RECEPTOR"/>
    <property type="match status" value="1"/>
</dbReference>
<dbReference type="InterPro" id="IPR036942">
    <property type="entry name" value="Beta-barrel_TonB_sf"/>
</dbReference>
<comment type="caution">
    <text evidence="13">The sequence shown here is derived from an EMBL/GenBank/DDBJ whole genome shotgun (WGS) entry which is preliminary data.</text>
</comment>
<keyword evidence="5 11" id="KW-0812">Transmembrane</keyword>
<dbReference type="AlphaFoldDB" id="A0A3E0X0I6"/>
<dbReference type="PANTHER" id="PTHR30069:SF29">
    <property type="entry name" value="HEMOGLOBIN AND HEMOGLOBIN-HAPTOGLOBIN-BINDING PROTEIN 1-RELATED"/>
    <property type="match status" value="1"/>
</dbReference>
<keyword evidence="3 11" id="KW-0813">Transport</keyword>
<keyword evidence="4 11" id="KW-1134">Transmembrane beta strand</keyword>
<protein>
    <recommendedName>
        <fullName evidence="12">TonB-dependent receptor-like beta-barrel domain-containing protein</fullName>
    </recommendedName>
</protein>
<sequence>MGRWFFDRGDELVFGVDVQRYRGEDAVANIATATETVYALFGQYRPHLNFAPRTALAIGARYSYADMATSNLVGSVTIQHPLSNNQYLRGGVGTAFRLPDANQLYANDVNDPDRTRGNRELGAEESVYAELGWGGTTPFPAGPLRWEFIGFAREVRDLIGRQEVDGVNMFVNLDDAVRSVGGEFILSLTLSRSWSLNINATVSQTERRGTSEQIDAVPRYFAKSRLDYDAGGRYGAALSALYVGPVWAETDIGRLRYGEHLIADLTGYYRFGPGLRHRLALRLENIGDATYASSVTTPKRDVTEEHYRVDNLGTPRNFQLNYMYRF</sequence>
<dbReference type="GO" id="GO:0015344">
    <property type="term" value="F:siderophore uptake transmembrane transporter activity"/>
    <property type="evidence" value="ECO:0007669"/>
    <property type="project" value="TreeGrafter"/>
</dbReference>
<evidence type="ECO:0000256" key="11">
    <source>
        <dbReference type="PROSITE-ProRule" id="PRU01360"/>
    </source>
</evidence>
<keyword evidence="10 11" id="KW-0998">Cell outer membrane</keyword>
<evidence type="ECO:0000256" key="3">
    <source>
        <dbReference type="ARBA" id="ARBA00022448"/>
    </source>
</evidence>
<comment type="subcellular location">
    <subcellularLocation>
        <location evidence="1 11">Cell outer membrane</location>
        <topology evidence="1 11">Multi-pass membrane protein</topology>
    </subcellularLocation>
</comment>
<evidence type="ECO:0000256" key="2">
    <source>
        <dbReference type="ARBA" id="ARBA00008143"/>
    </source>
</evidence>
<keyword evidence="8 11" id="KW-0472">Membrane</keyword>
<dbReference type="Pfam" id="PF00593">
    <property type="entry name" value="TonB_dep_Rec_b-barrel"/>
    <property type="match status" value="1"/>
</dbReference>
<dbReference type="Gene3D" id="2.40.170.20">
    <property type="entry name" value="TonB-dependent receptor, beta-barrel domain"/>
    <property type="match status" value="1"/>
</dbReference>
<evidence type="ECO:0000256" key="5">
    <source>
        <dbReference type="ARBA" id="ARBA00022692"/>
    </source>
</evidence>
<evidence type="ECO:0000256" key="8">
    <source>
        <dbReference type="ARBA" id="ARBA00023136"/>
    </source>
</evidence>
<evidence type="ECO:0000313" key="13">
    <source>
        <dbReference type="EMBL" id="RFA38788.1"/>
    </source>
</evidence>
<dbReference type="InterPro" id="IPR000531">
    <property type="entry name" value="Beta-barrel_TonB"/>
</dbReference>
<keyword evidence="7" id="KW-0798">TonB box</keyword>
<dbReference type="GO" id="GO:0044718">
    <property type="term" value="P:siderophore transmembrane transport"/>
    <property type="evidence" value="ECO:0007669"/>
    <property type="project" value="TreeGrafter"/>
</dbReference>
<keyword evidence="14" id="KW-1185">Reference proteome</keyword>
<gene>
    <name evidence="13" type="ORF">CAL65_02425</name>
</gene>
<evidence type="ECO:0000256" key="9">
    <source>
        <dbReference type="ARBA" id="ARBA00023170"/>
    </source>
</evidence>
<evidence type="ECO:0000256" key="10">
    <source>
        <dbReference type="ARBA" id="ARBA00023237"/>
    </source>
</evidence>
<feature type="domain" description="TonB-dependent receptor-like beta-barrel" evidence="12">
    <location>
        <begin position="20"/>
        <end position="286"/>
    </location>
</feature>
<organism evidence="13 14">
    <name type="scientific">Alkalilimnicola ehrlichii</name>
    <dbReference type="NCBI Taxonomy" id="351052"/>
    <lineage>
        <taxon>Bacteria</taxon>
        <taxon>Pseudomonadati</taxon>
        <taxon>Pseudomonadota</taxon>
        <taxon>Gammaproteobacteria</taxon>
        <taxon>Chromatiales</taxon>
        <taxon>Ectothiorhodospiraceae</taxon>
        <taxon>Alkalilimnicola</taxon>
    </lineage>
</organism>
<dbReference type="Proteomes" id="UP000256763">
    <property type="component" value="Unassembled WGS sequence"/>
</dbReference>
<comment type="similarity">
    <text evidence="2">Belongs to the TonB-dependent receptor family. Hemoglobin/haptoglobin binding protein subfamily.</text>
</comment>
<keyword evidence="9" id="KW-0675">Receptor</keyword>
<name>A0A3E0X0I6_9GAMM</name>
<dbReference type="SUPFAM" id="SSF56935">
    <property type="entry name" value="Porins"/>
    <property type="match status" value="1"/>
</dbReference>
<evidence type="ECO:0000256" key="4">
    <source>
        <dbReference type="ARBA" id="ARBA00022452"/>
    </source>
</evidence>
<reference evidence="14" key="1">
    <citation type="submission" date="2017-05" db="EMBL/GenBank/DDBJ databases">
        <authorList>
            <person name="Sharma S."/>
            <person name="Sidhu C."/>
            <person name="Pinnaka A.K."/>
        </authorList>
    </citation>
    <scope>NUCLEOTIDE SEQUENCE [LARGE SCALE GENOMIC DNA]</scope>
    <source>
        <strain evidence="14">AK93</strain>
    </source>
</reference>
<evidence type="ECO:0000256" key="6">
    <source>
        <dbReference type="ARBA" id="ARBA00022729"/>
    </source>
</evidence>
<evidence type="ECO:0000313" key="14">
    <source>
        <dbReference type="Proteomes" id="UP000256763"/>
    </source>
</evidence>